<evidence type="ECO:0000256" key="2">
    <source>
        <dbReference type="SAM" id="MobiDB-lite"/>
    </source>
</evidence>
<accession>A0A183V1B9</accession>
<comment type="similarity">
    <text evidence="1">Belongs to the PPP4R2 family.</text>
</comment>
<feature type="compositionally biased region" description="Basic and acidic residues" evidence="2">
    <location>
        <begin position="388"/>
        <end position="405"/>
    </location>
</feature>
<dbReference type="Proteomes" id="UP000050794">
    <property type="component" value="Unassembled WGS sequence"/>
</dbReference>
<reference evidence="3 4" key="2">
    <citation type="submission" date="2018-11" db="EMBL/GenBank/DDBJ databases">
        <authorList>
            <consortium name="Pathogen Informatics"/>
        </authorList>
    </citation>
    <scope>NUCLEOTIDE SEQUENCE [LARGE SCALE GENOMIC DNA]</scope>
</reference>
<feature type="compositionally biased region" description="Polar residues" evidence="2">
    <location>
        <begin position="407"/>
        <end position="416"/>
    </location>
</feature>
<protein>
    <submittedName>
        <fullName evidence="5">Serine/threonine-protein phosphatase 4 regulatory subunit 2</fullName>
    </submittedName>
</protein>
<evidence type="ECO:0000256" key="1">
    <source>
        <dbReference type="ARBA" id="ARBA00009207"/>
    </source>
</evidence>
<evidence type="ECO:0000313" key="3">
    <source>
        <dbReference type="EMBL" id="VDM45860.1"/>
    </source>
</evidence>
<name>A0A183V1B9_TOXCA</name>
<keyword evidence="4" id="KW-1185">Reference proteome</keyword>
<dbReference type="EMBL" id="UYWY01022309">
    <property type="protein sequence ID" value="VDM45860.1"/>
    <property type="molecule type" value="Genomic_DNA"/>
</dbReference>
<evidence type="ECO:0000313" key="5">
    <source>
        <dbReference type="WBParaSite" id="TCNE_0001453901-mRNA-1"/>
    </source>
</evidence>
<dbReference type="PANTHER" id="PTHR16487:SF0">
    <property type="entry name" value="PROTEIN PHOSPHATASE 4 REGULATORY SUBUNIT 2-RELATED"/>
    <property type="match status" value="1"/>
</dbReference>
<dbReference type="GO" id="GO:0005737">
    <property type="term" value="C:cytoplasm"/>
    <property type="evidence" value="ECO:0007669"/>
    <property type="project" value="TreeGrafter"/>
</dbReference>
<dbReference type="AlphaFoldDB" id="A0A183V1B9"/>
<proteinExistence type="inferred from homology"/>
<organism evidence="4 5">
    <name type="scientific">Toxocara canis</name>
    <name type="common">Canine roundworm</name>
    <dbReference type="NCBI Taxonomy" id="6265"/>
    <lineage>
        <taxon>Eukaryota</taxon>
        <taxon>Metazoa</taxon>
        <taxon>Ecdysozoa</taxon>
        <taxon>Nematoda</taxon>
        <taxon>Chromadorea</taxon>
        <taxon>Rhabditida</taxon>
        <taxon>Spirurina</taxon>
        <taxon>Ascaridomorpha</taxon>
        <taxon>Ascaridoidea</taxon>
        <taxon>Toxocaridae</taxon>
        <taxon>Toxocara</taxon>
    </lineage>
</organism>
<gene>
    <name evidence="3" type="ORF">TCNE_LOCUS14539</name>
</gene>
<feature type="region of interest" description="Disordered" evidence="2">
    <location>
        <begin position="336"/>
        <end position="416"/>
    </location>
</feature>
<reference evidence="5" key="1">
    <citation type="submission" date="2016-06" db="UniProtKB">
        <authorList>
            <consortium name="WormBaseParasite"/>
        </authorList>
    </citation>
    <scope>IDENTIFICATION</scope>
</reference>
<sequence length="416" mass="47104">KAKKLKAPSSAISKHYRKSSDKESSSTPVESICVGMVQHETADKLFDSRTINGERLAKLHSALVAFTSPDERLLRRPPKGFSRCPTREIDEYFEVVAKMGKPMFKWDVIRPAFLWKLELTMSEMLCVEAESLADGSKDTMISDEELRSQREFIMRKAKEFDGTPFTIQRLCELLTTPSRHYKRTDKYLRALEKNINVVTTVTENGERVTGVEEFPVVDDERPQRIEQNFFLKVFYPSSRIWLIPFFRHLYVKNKVYTFVYSTVKGPCIVQVLVMEDCAANTLASIWESLTNVDECDFPMESKITGDQIKVENGSAIVKEVETVADEATPINLSAAKRTSPEPAAQLVKKEEMEVDGSEGDSEAKMELGEDAKEEGEIGMGHNDASGNRTHEETKVKENEKEEKMPETATSVTAMEQ</sequence>
<dbReference type="PANTHER" id="PTHR16487">
    <property type="entry name" value="PPP4R2-RELATED PROTEIN"/>
    <property type="match status" value="1"/>
</dbReference>
<dbReference type="GO" id="GO:0005634">
    <property type="term" value="C:nucleus"/>
    <property type="evidence" value="ECO:0007669"/>
    <property type="project" value="TreeGrafter"/>
</dbReference>
<dbReference type="GO" id="GO:0030289">
    <property type="term" value="C:protein phosphatase 4 complex"/>
    <property type="evidence" value="ECO:0007669"/>
    <property type="project" value="InterPro"/>
</dbReference>
<dbReference type="Pfam" id="PF09184">
    <property type="entry name" value="PPP4R2"/>
    <property type="match status" value="1"/>
</dbReference>
<dbReference type="WBParaSite" id="TCNE_0001453901-mRNA-1">
    <property type="protein sequence ID" value="TCNE_0001453901-mRNA-1"/>
    <property type="gene ID" value="TCNE_0001453901"/>
</dbReference>
<feature type="region of interest" description="Disordered" evidence="2">
    <location>
        <begin position="1"/>
        <end position="27"/>
    </location>
</feature>
<dbReference type="InterPro" id="IPR015267">
    <property type="entry name" value="PPP4R2"/>
</dbReference>
<evidence type="ECO:0000313" key="4">
    <source>
        <dbReference type="Proteomes" id="UP000050794"/>
    </source>
</evidence>
<feature type="compositionally biased region" description="Basic and acidic residues" evidence="2">
    <location>
        <begin position="361"/>
        <end position="370"/>
    </location>
</feature>
<dbReference type="GO" id="GO:0019888">
    <property type="term" value="F:protein phosphatase regulator activity"/>
    <property type="evidence" value="ECO:0007669"/>
    <property type="project" value="InterPro"/>
</dbReference>